<accession>A0ABR7RQX6</accession>
<feature type="compositionally biased region" description="Low complexity" evidence="2">
    <location>
        <begin position="91"/>
        <end position="125"/>
    </location>
</feature>
<evidence type="ECO:0000256" key="1">
    <source>
        <dbReference type="HAMAP-Rule" id="MF_01411"/>
    </source>
</evidence>
<comment type="function">
    <text evidence="1">Involved in the assembly of lipopolysaccharide (LPS) at the surface of the outer membrane.</text>
</comment>
<feature type="compositionally biased region" description="Gly residues" evidence="2">
    <location>
        <begin position="81"/>
        <end position="90"/>
    </location>
</feature>
<feature type="region of interest" description="Disordered" evidence="2">
    <location>
        <begin position="1"/>
        <end position="37"/>
    </location>
</feature>
<dbReference type="Proteomes" id="UP000626026">
    <property type="component" value="Unassembled WGS sequence"/>
</dbReference>
<comment type="subunit">
    <text evidence="1">Component of the lipopolysaccharide transport and assembly complex.</text>
</comment>
<keyword evidence="1" id="KW-0732">Signal</keyword>
<gene>
    <name evidence="1" type="primary">lptD</name>
    <name evidence="4" type="ORF">IBL26_18075</name>
</gene>
<dbReference type="EMBL" id="JACTVA010000038">
    <property type="protein sequence ID" value="MBC9208763.1"/>
    <property type="molecule type" value="Genomic_DNA"/>
</dbReference>
<dbReference type="PANTHER" id="PTHR30189:SF1">
    <property type="entry name" value="LPS-ASSEMBLY PROTEIN LPTD"/>
    <property type="match status" value="1"/>
</dbReference>
<dbReference type="InterPro" id="IPR007543">
    <property type="entry name" value="LptD_C"/>
</dbReference>
<evidence type="ECO:0000256" key="2">
    <source>
        <dbReference type="SAM" id="MobiDB-lite"/>
    </source>
</evidence>
<sequence length="830" mass="89545">MHRATHGAGDAPAGTTTQRRTRHGPVAHHAHGASAFGRPPSWRALLLGGAALLPMAMVPMGGSAQSLFGGGADPTAAGPSSGLGLGGDVGGPMSSAPDAASATSSATTASGPNPVAPASTAPAAARRGQPNRDAPVTFTADEVEFDQERNLVIARGSVEAWQNERILRTDTFTYNRETGIATAEGNVQLLEPDGQVTYADRAELTGDMRNGVVEGMKARLAQNGRMVAFGGRRTDGTITDMARVIYSSCDLCADDPEAPPLWQLRARLATHDRNEQRIRYRDATLQMGGWPVLYTPYLSHPDPSIPRASGFLTPVFGSSRFLGPFATTPYYWAIDGQQDLTISPTFSANQDPAAGIAYRRRFNTGSINLTGSVGNLSGGTIAQDERGWGGHIYSSARFSLDENWRAGLSVNRATSQTYLRAFRYPSPRQLTSDAYLEGFWGAEGYARIDGRIYQSLNETDNTSLIPLVLPNIQADYAFPRDSLGGYLTVDTSNYVLLRSEGTDTRRIASRIHYDLPTQDRMGSIWTVRGQADLVGRSADNLQLGPVYSTTDSSLTEANVNARVALDWRMPFARSAGEYGSQIIEPRVQFVTGPSTGRQYNIPNEDSLDFEFTDANLFALNRFTGRDRQEGGTRVDAALRGAWLFPNGGQVEALGGRSFRASEENVFYTGSGLEDQASDYVGRVRVSPVSWLDLIARGRFDGETAANRMTETSARLGLGPVSLSAGYLFTTPNPALVNTPNASRREVSGGVSARVGQYWRVGAAGRYDVQNSKPVSAGVNLVYEDECLVFSTSYNRSWAENTTSQSYYPSGETLLFSIGFKTIGDFGFRAI</sequence>
<keyword evidence="5" id="KW-1185">Reference proteome</keyword>
<dbReference type="Gene3D" id="2.60.450.10">
    <property type="entry name" value="Lipopolysaccharide (LPS) transport protein A like domain"/>
    <property type="match status" value="1"/>
</dbReference>
<comment type="caution">
    <text evidence="1">Lacks conserved residue(s) required for the propagation of feature annotation.</text>
</comment>
<evidence type="ECO:0000259" key="3">
    <source>
        <dbReference type="Pfam" id="PF04453"/>
    </source>
</evidence>
<dbReference type="PANTHER" id="PTHR30189">
    <property type="entry name" value="LPS-ASSEMBLY PROTEIN"/>
    <property type="match status" value="1"/>
</dbReference>
<evidence type="ECO:0000313" key="5">
    <source>
        <dbReference type="Proteomes" id="UP000626026"/>
    </source>
</evidence>
<comment type="subcellular location">
    <subcellularLocation>
        <location evidence="1">Cell outer membrane</location>
    </subcellularLocation>
</comment>
<dbReference type="HAMAP" id="MF_01411">
    <property type="entry name" value="LPS_assembly_LptD"/>
    <property type="match status" value="1"/>
</dbReference>
<dbReference type="InterPro" id="IPR050218">
    <property type="entry name" value="LptD"/>
</dbReference>
<feature type="domain" description="LptD C-terminal" evidence="3">
    <location>
        <begin position="392"/>
        <end position="748"/>
    </location>
</feature>
<feature type="compositionally biased region" description="Basic residues" evidence="2">
    <location>
        <begin position="19"/>
        <end position="31"/>
    </location>
</feature>
<comment type="similarity">
    <text evidence="1">Belongs to the LptD family.</text>
</comment>
<dbReference type="Pfam" id="PF04453">
    <property type="entry name" value="LptD"/>
    <property type="match status" value="1"/>
</dbReference>
<evidence type="ECO:0000313" key="4">
    <source>
        <dbReference type="EMBL" id="MBC9208763.1"/>
    </source>
</evidence>
<organism evidence="4 5">
    <name type="scientific">Teichococcus aerophilus</name>
    <dbReference type="NCBI Taxonomy" id="1224513"/>
    <lineage>
        <taxon>Bacteria</taxon>
        <taxon>Pseudomonadati</taxon>
        <taxon>Pseudomonadota</taxon>
        <taxon>Alphaproteobacteria</taxon>
        <taxon>Acetobacterales</taxon>
        <taxon>Roseomonadaceae</taxon>
        <taxon>Roseomonas</taxon>
    </lineage>
</organism>
<feature type="region of interest" description="Disordered" evidence="2">
    <location>
        <begin position="79"/>
        <end position="134"/>
    </location>
</feature>
<keyword evidence="1" id="KW-0472">Membrane</keyword>
<reference evidence="4 5" key="1">
    <citation type="journal article" date="2013" name="Int. J. Syst. Evol. Microbiol.">
        <title>Roseomonas aerophila sp. nov., isolated from air.</title>
        <authorList>
            <person name="Kim S.J."/>
            <person name="Weon H.Y."/>
            <person name="Ahn J.H."/>
            <person name="Hong S.B."/>
            <person name="Seok S.J."/>
            <person name="Whang K.S."/>
            <person name="Kwon S.W."/>
        </authorList>
    </citation>
    <scope>NUCLEOTIDE SEQUENCE [LARGE SCALE GENOMIC DNA]</scope>
    <source>
        <strain evidence="4 5">NBRC 108923</strain>
    </source>
</reference>
<dbReference type="InterPro" id="IPR020889">
    <property type="entry name" value="LipoPS_assembly_LptD"/>
</dbReference>
<proteinExistence type="inferred from homology"/>
<dbReference type="RefSeq" id="WP_187785913.1">
    <property type="nucleotide sequence ID" value="NZ_JACTVA010000038.1"/>
</dbReference>
<comment type="caution">
    <text evidence="4">The sequence shown here is derived from an EMBL/GenBank/DDBJ whole genome shotgun (WGS) entry which is preliminary data.</text>
</comment>
<name>A0ABR7RQX6_9PROT</name>
<keyword evidence="1" id="KW-0998">Cell outer membrane</keyword>
<protein>
    <recommendedName>
        <fullName evidence="1">LPS-assembly protein LptD</fullName>
    </recommendedName>
</protein>